<dbReference type="EnsemblPlants" id="Kaladp0089s0122.1.v1.1">
    <property type="protein sequence ID" value="Kaladp0089s0122.1.v1.1.CDS.1"/>
    <property type="gene ID" value="Kaladp0089s0122.v1.1"/>
</dbReference>
<reference evidence="1" key="1">
    <citation type="submission" date="2021-01" db="UniProtKB">
        <authorList>
            <consortium name="EnsemblPlants"/>
        </authorList>
    </citation>
    <scope>IDENTIFICATION</scope>
</reference>
<keyword evidence="2" id="KW-1185">Reference proteome</keyword>
<dbReference type="Proteomes" id="UP000594263">
    <property type="component" value="Unplaced"/>
</dbReference>
<protein>
    <submittedName>
        <fullName evidence="1">Uncharacterized protein</fullName>
    </submittedName>
</protein>
<evidence type="ECO:0000313" key="2">
    <source>
        <dbReference type="Proteomes" id="UP000594263"/>
    </source>
</evidence>
<name>A0A7N0UVM6_KALFE</name>
<accession>A0A7N0UVM6</accession>
<sequence length="165" mass="18601">MGHAESLFEQGYIRSVSQLVAHSLTAADDCVRAIGENQTALNRLLVKLEHSLKIVDILSLMEIWLLKLTLARRKRLDTVPFRKGSFSTSCSETSSDIFPQSRMPQRLLLSALRGSNVPKENGVRVKKTCLRKCSVCDQVIENLGDPVEFHKKDQYVRQGICHTFS</sequence>
<organism evidence="1 2">
    <name type="scientific">Kalanchoe fedtschenkoi</name>
    <name type="common">Lavender scallops</name>
    <name type="synonym">South American air plant</name>
    <dbReference type="NCBI Taxonomy" id="63787"/>
    <lineage>
        <taxon>Eukaryota</taxon>
        <taxon>Viridiplantae</taxon>
        <taxon>Streptophyta</taxon>
        <taxon>Embryophyta</taxon>
        <taxon>Tracheophyta</taxon>
        <taxon>Spermatophyta</taxon>
        <taxon>Magnoliopsida</taxon>
        <taxon>eudicotyledons</taxon>
        <taxon>Gunneridae</taxon>
        <taxon>Pentapetalae</taxon>
        <taxon>Saxifragales</taxon>
        <taxon>Crassulaceae</taxon>
        <taxon>Kalanchoe</taxon>
    </lineage>
</organism>
<dbReference type="AlphaFoldDB" id="A0A7N0UVM6"/>
<evidence type="ECO:0000313" key="1">
    <source>
        <dbReference type="EnsemblPlants" id="Kaladp0089s0122.1.v1.1.CDS.1"/>
    </source>
</evidence>
<proteinExistence type="predicted"/>
<dbReference type="Gramene" id="Kaladp0089s0122.1.v1.1">
    <property type="protein sequence ID" value="Kaladp0089s0122.1.v1.1.CDS.1"/>
    <property type="gene ID" value="Kaladp0089s0122.v1.1"/>
</dbReference>